<feature type="region of interest" description="Disordered" evidence="1">
    <location>
        <begin position="514"/>
        <end position="565"/>
    </location>
</feature>
<proteinExistence type="predicted"/>
<organism evidence="2 3">
    <name type="scientific">Sordaria macrospora</name>
    <dbReference type="NCBI Taxonomy" id="5147"/>
    <lineage>
        <taxon>Eukaryota</taxon>
        <taxon>Fungi</taxon>
        <taxon>Dikarya</taxon>
        <taxon>Ascomycota</taxon>
        <taxon>Pezizomycotina</taxon>
        <taxon>Sordariomycetes</taxon>
        <taxon>Sordariomycetidae</taxon>
        <taxon>Sordariales</taxon>
        <taxon>Sordariaceae</taxon>
        <taxon>Sordaria</taxon>
    </lineage>
</organism>
<dbReference type="VEuPathDB" id="FungiDB:SMAC_00583"/>
<dbReference type="AlphaFoldDB" id="A0A8S8ZDA3"/>
<evidence type="ECO:0000313" key="2">
    <source>
        <dbReference type="EMBL" id="KAA8628043.1"/>
    </source>
</evidence>
<accession>A0A8S8ZDA3</accession>
<feature type="compositionally biased region" description="Polar residues" evidence="1">
    <location>
        <begin position="368"/>
        <end position="384"/>
    </location>
</feature>
<evidence type="ECO:0000256" key="1">
    <source>
        <dbReference type="SAM" id="MobiDB-lite"/>
    </source>
</evidence>
<comment type="caution">
    <text evidence="2">The sequence shown here is derived from an EMBL/GenBank/DDBJ whole genome shotgun (WGS) entry which is preliminary data.</text>
</comment>
<dbReference type="EMBL" id="NMPR01000212">
    <property type="protein sequence ID" value="KAA8628043.1"/>
    <property type="molecule type" value="Genomic_DNA"/>
</dbReference>
<dbReference type="Proteomes" id="UP000433876">
    <property type="component" value="Unassembled WGS sequence"/>
</dbReference>
<name>A0A8S8ZDA3_SORMA</name>
<gene>
    <name evidence="2" type="ORF">SMACR_00583</name>
</gene>
<protein>
    <submittedName>
        <fullName evidence="2">Uncharacterized protein</fullName>
    </submittedName>
</protein>
<evidence type="ECO:0000313" key="3">
    <source>
        <dbReference type="Proteomes" id="UP000433876"/>
    </source>
</evidence>
<reference evidence="2 3" key="1">
    <citation type="submission" date="2017-07" db="EMBL/GenBank/DDBJ databases">
        <title>Genome sequence of the Sordaria macrospora wild type strain R19027.</title>
        <authorList>
            <person name="Nowrousian M."/>
            <person name="Teichert I."/>
            <person name="Kueck U."/>
        </authorList>
    </citation>
    <scope>NUCLEOTIDE SEQUENCE [LARGE SCALE GENOMIC DNA]</scope>
    <source>
        <strain evidence="2 3">R19027</strain>
        <tissue evidence="2">Mycelium</tissue>
    </source>
</reference>
<dbReference type="OMA" id="YELGRGW"/>
<feature type="region of interest" description="Disordered" evidence="1">
    <location>
        <begin position="324"/>
        <end position="384"/>
    </location>
</feature>
<sequence>MSSFLWSPGFGAHAYKLSFPTIADVIDIADASFMALALMKLSTQPPTTSKLKSVDTALHVPANVANQTAKISEAICAIDTAQEVTTGLFINPSIVISDAALTSIGHSSMTEKIIEVSDDNTAISLPNVIVEIPQNNKVFHTAADHCAGTDIESTCDVDSALPVNTIDNDSDITGTTDTAFHSVGIEIESIQVVDSPFPVCLALDKTRLIDFAEADMKEADPYCHESPTLLVIEIKDTFHYADDQGASASTEHYNDFERFLAEDRMWGMHAPDERVNKQTTTNKKTKDQAKEIAVNKLKASIHNLKDLVEVNKSADVNAAKVHVPSNPAGAIDKCIPSDTDTDLPARTRKLSTETSSSDETEDTVTREPAQSGTDTPDTVYSSSDSIHQADDEFNHSIILEIIVTESTDISNEDAAPTKTSSTPDFVLPTRNTLPTFEHLYDYSNATQEKLSSLAIVIKISRPTNTKQYALLNCGNWYLFEDGANVKQMKEHEYEAFFLWLEETETPIFAQHYVDVDEEEPNTKVPGDNNTNRDNDEPNTSQPEDEENTPPKYLDPNWTPKATHEDYPEDADYVAEAEEEEEDNDDWLDIPEWKQRYQLGRDWGIVKSFNHREFTDRNYVLGTDNMWYFEYNGKFRGLMKDELDLFNSQRVSLFKSRMEAKGRDVIGAMVEQPVTERWGLTTIVEEEED</sequence>